<dbReference type="Proteomes" id="UP000319353">
    <property type="component" value="Unassembled WGS sequence"/>
</dbReference>
<dbReference type="AlphaFoldDB" id="A0A537L580"/>
<sequence>MSSHFSCIGFPVDDMDAYWTLARRAAAEGIRFPVPDGGALVRWAPTLTPPSPAGRGKGGPEIWAQVNQTGEVTGATPFFATGEPHTLAITGIGEDPEEPLDGWIDGWLEPSEPDEPYSGAFPMRVGLVDFALARSRITTFPTTRRVEIAALTHEAELYENEAAYRTAPGEIYRPPLESFASTAHAGIDDAVEFAEATALVSGRVAQARLLINPVSEAPYWWMQVSLRSVTLHVFADRETLGKEPRTGNILGASFWLIGRTAEPGDEGTNANRE</sequence>
<dbReference type="EMBL" id="VBAL01000062">
    <property type="protein sequence ID" value="TMJ03172.1"/>
    <property type="molecule type" value="Genomic_DNA"/>
</dbReference>
<proteinExistence type="predicted"/>
<evidence type="ECO:0000313" key="2">
    <source>
        <dbReference type="Proteomes" id="UP000319353"/>
    </source>
</evidence>
<protein>
    <submittedName>
        <fullName evidence="1">Uncharacterized protein</fullName>
    </submittedName>
</protein>
<evidence type="ECO:0000313" key="1">
    <source>
        <dbReference type="EMBL" id="TMJ03172.1"/>
    </source>
</evidence>
<organism evidence="1 2">
    <name type="scientific">Candidatus Segetimicrobium genomatis</name>
    <dbReference type="NCBI Taxonomy" id="2569760"/>
    <lineage>
        <taxon>Bacteria</taxon>
        <taxon>Bacillati</taxon>
        <taxon>Candidatus Sysuimicrobiota</taxon>
        <taxon>Candidatus Sysuimicrobiia</taxon>
        <taxon>Candidatus Sysuimicrobiales</taxon>
        <taxon>Candidatus Segetimicrobiaceae</taxon>
        <taxon>Candidatus Segetimicrobium</taxon>
    </lineage>
</organism>
<comment type="caution">
    <text evidence="1">The sequence shown here is derived from an EMBL/GenBank/DDBJ whole genome shotgun (WGS) entry which is preliminary data.</text>
</comment>
<reference evidence="1 2" key="1">
    <citation type="journal article" date="2019" name="Nat. Microbiol.">
        <title>Mediterranean grassland soil C-N compound turnover is dependent on rainfall and depth, and is mediated by genomically divergent microorganisms.</title>
        <authorList>
            <person name="Diamond S."/>
            <person name="Andeer P.F."/>
            <person name="Li Z."/>
            <person name="Crits-Christoph A."/>
            <person name="Burstein D."/>
            <person name="Anantharaman K."/>
            <person name="Lane K.R."/>
            <person name="Thomas B.C."/>
            <person name="Pan C."/>
            <person name="Northen T.R."/>
            <person name="Banfield J.F."/>
        </authorList>
    </citation>
    <scope>NUCLEOTIDE SEQUENCE [LARGE SCALE GENOMIC DNA]</scope>
    <source>
        <strain evidence="1">NP_4</strain>
    </source>
</reference>
<name>A0A537L580_9BACT</name>
<accession>A0A537L580</accession>
<gene>
    <name evidence="1" type="ORF">E6H01_05520</name>
</gene>